<dbReference type="InterPro" id="IPR050515">
    <property type="entry name" value="Beta-lactam/transpept"/>
</dbReference>
<comment type="subcellular location">
    <subcellularLocation>
        <location evidence="1">Membrane</location>
    </subcellularLocation>
</comment>
<dbReference type="Gene3D" id="3.30.450.330">
    <property type="match status" value="1"/>
</dbReference>
<evidence type="ECO:0000259" key="4">
    <source>
        <dbReference type="Pfam" id="PF00905"/>
    </source>
</evidence>
<dbReference type="PROSITE" id="PS51257">
    <property type="entry name" value="PROKAR_LIPOPROTEIN"/>
    <property type="match status" value="1"/>
</dbReference>
<dbReference type="Proteomes" id="UP001379533">
    <property type="component" value="Chromosome"/>
</dbReference>
<keyword evidence="6" id="KW-1185">Reference proteome</keyword>
<name>A0ABZ2K416_9BACT</name>
<feature type="chain" id="PRO_5046802993" description="Penicillin-binding protein transpeptidase domain-containing protein" evidence="3">
    <location>
        <begin position="20"/>
        <end position="401"/>
    </location>
</feature>
<dbReference type="SUPFAM" id="SSF56601">
    <property type="entry name" value="beta-lactamase/transpeptidase-like"/>
    <property type="match status" value="1"/>
</dbReference>
<protein>
    <recommendedName>
        <fullName evidence="4">Penicillin-binding protein transpeptidase domain-containing protein</fullName>
    </recommendedName>
</protein>
<dbReference type="InterPro" id="IPR012338">
    <property type="entry name" value="Beta-lactam/transpept-like"/>
</dbReference>
<dbReference type="RefSeq" id="WP_394841722.1">
    <property type="nucleotide sequence ID" value="NZ_CP089982.1"/>
</dbReference>
<dbReference type="Gene3D" id="3.40.710.10">
    <property type="entry name" value="DD-peptidase/beta-lactamase superfamily"/>
    <property type="match status" value="1"/>
</dbReference>
<reference evidence="5 6" key="1">
    <citation type="submission" date="2021-12" db="EMBL/GenBank/DDBJ databases">
        <title>Discovery of the Pendulisporaceae a myxobacterial family with distinct sporulation behavior and unique specialized metabolism.</title>
        <authorList>
            <person name="Garcia R."/>
            <person name="Popoff A."/>
            <person name="Bader C.D."/>
            <person name="Loehr J."/>
            <person name="Walesch S."/>
            <person name="Walt C."/>
            <person name="Boldt J."/>
            <person name="Bunk B."/>
            <person name="Haeckl F.J.F.P.J."/>
            <person name="Gunesch A.P."/>
            <person name="Birkelbach J."/>
            <person name="Nuebel U."/>
            <person name="Pietschmann T."/>
            <person name="Bach T."/>
            <person name="Mueller R."/>
        </authorList>
    </citation>
    <scope>NUCLEOTIDE SEQUENCE [LARGE SCALE GENOMIC DNA]</scope>
    <source>
        <strain evidence="5 6">MSr12523</strain>
    </source>
</reference>
<dbReference type="InterPro" id="IPR001460">
    <property type="entry name" value="PCN-bd_Tpept"/>
</dbReference>
<feature type="domain" description="Penicillin-binding protein transpeptidase" evidence="4">
    <location>
        <begin position="101"/>
        <end position="392"/>
    </location>
</feature>
<evidence type="ECO:0000256" key="2">
    <source>
        <dbReference type="ARBA" id="ARBA00023136"/>
    </source>
</evidence>
<evidence type="ECO:0000313" key="5">
    <source>
        <dbReference type="EMBL" id="WXA91101.1"/>
    </source>
</evidence>
<dbReference type="PANTHER" id="PTHR30627:SF1">
    <property type="entry name" value="PEPTIDOGLYCAN D,D-TRANSPEPTIDASE FTSI"/>
    <property type="match status" value="1"/>
</dbReference>
<feature type="signal peptide" evidence="3">
    <location>
        <begin position="1"/>
        <end position="19"/>
    </location>
</feature>
<gene>
    <name evidence="5" type="ORF">LZC95_32185</name>
</gene>
<proteinExistence type="predicted"/>
<evidence type="ECO:0000313" key="6">
    <source>
        <dbReference type="Proteomes" id="UP001379533"/>
    </source>
</evidence>
<accession>A0ABZ2K416</accession>
<keyword evidence="3" id="KW-0732">Signal</keyword>
<sequence>MCKFHLAQGVVLCLLSAVAACGGSPAAGTAPSLSVSSAQRPAEDSRIPQGLRGQVDTYLEASGLVKGPHVTELTIDPTISAWADEAVSRMAEDPQVREALMVVVDPRSGEILALRGRRHGKQDDAWDLAVRGEYTPASVTKTFTLAAALDAGSVRVDQKFQGDNGKALIDGQILTDGSPHGEMSTTDMMVFSSNIAAGKIALGLGKERLGEAFRRFHFFDVPRVELQGARAGNLKPFSSLTPYQTAALGAGHGFALSPLQVVMGFASVVNDGVYQRPTLVRRVKDDSGRIVYEGKPEPQRILRHETAEAEMRILEATVDRDDAHAKTARIPGCHVAGKTGSGEDVEGWSYVTFAGTFPSEKPRFVILAGVVAREDSGYSGPKTAAPMFRQIAQKIIAANGC</sequence>
<keyword evidence="2" id="KW-0472">Membrane</keyword>
<organism evidence="5 6">
    <name type="scientific">Pendulispora brunnea</name>
    <dbReference type="NCBI Taxonomy" id="2905690"/>
    <lineage>
        <taxon>Bacteria</taxon>
        <taxon>Pseudomonadati</taxon>
        <taxon>Myxococcota</taxon>
        <taxon>Myxococcia</taxon>
        <taxon>Myxococcales</taxon>
        <taxon>Sorangiineae</taxon>
        <taxon>Pendulisporaceae</taxon>
        <taxon>Pendulispora</taxon>
    </lineage>
</organism>
<evidence type="ECO:0000256" key="1">
    <source>
        <dbReference type="ARBA" id="ARBA00004370"/>
    </source>
</evidence>
<dbReference type="EMBL" id="CP089982">
    <property type="protein sequence ID" value="WXA91101.1"/>
    <property type="molecule type" value="Genomic_DNA"/>
</dbReference>
<evidence type="ECO:0000256" key="3">
    <source>
        <dbReference type="SAM" id="SignalP"/>
    </source>
</evidence>
<dbReference type="PANTHER" id="PTHR30627">
    <property type="entry name" value="PEPTIDOGLYCAN D,D-TRANSPEPTIDASE"/>
    <property type="match status" value="1"/>
</dbReference>
<dbReference type="Pfam" id="PF00905">
    <property type="entry name" value="Transpeptidase"/>
    <property type="match status" value="1"/>
</dbReference>